<reference evidence="1 2" key="1">
    <citation type="submission" date="2024-02" db="EMBL/GenBank/DDBJ databases">
        <title>Discinaceae phylogenomics.</title>
        <authorList>
            <person name="Dirks A.C."/>
            <person name="James T.Y."/>
        </authorList>
    </citation>
    <scope>NUCLEOTIDE SEQUENCE [LARGE SCALE GENOMIC DNA]</scope>
    <source>
        <strain evidence="1 2">ACD0624</strain>
    </source>
</reference>
<evidence type="ECO:0000313" key="1">
    <source>
        <dbReference type="EMBL" id="KAL0633425.1"/>
    </source>
</evidence>
<evidence type="ECO:0000313" key="2">
    <source>
        <dbReference type="Proteomes" id="UP001447188"/>
    </source>
</evidence>
<protein>
    <submittedName>
        <fullName evidence="1">Uncharacterized protein</fullName>
    </submittedName>
</protein>
<accession>A0ABR3GBY3</accession>
<proteinExistence type="predicted"/>
<sequence length="169" mass="19041">MSEIPNPNPYSSCDCTPRGEEILRHTGWVQLTASFYPGCPLCATCTCEACEIDPSLEDKWSYFIAYNISCDFCYAGHPERHLYEALHAADGDGSDAGSANEPSAIIYATEIEYVDPTERKREKLRKLGRSFLQRIEGLWKKEPNRDGSKTGRLRRALTFATARRGVQVR</sequence>
<organism evidence="1 2">
    <name type="scientific">Discina gigas</name>
    <dbReference type="NCBI Taxonomy" id="1032678"/>
    <lineage>
        <taxon>Eukaryota</taxon>
        <taxon>Fungi</taxon>
        <taxon>Dikarya</taxon>
        <taxon>Ascomycota</taxon>
        <taxon>Pezizomycotina</taxon>
        <taxon>Pezizomycetes</taxon>
        <taxon>Pezizales</taxon>
        <taxon>Discinaceae</taxon>
        <taxon>Discina</taxon>
    </lineage>
</organism>
<dbReference type="EMBL" id="JBBBZM010000126">
    <property type="protein sequence ID" value="KAL0633425.1"/>
    <property type="molecule type" value="Genomic_DNA"/>
</dbReference>
<comment type="caution">
    <text evidence="1">The sequence shown here is derived from an EMBL/GenBank/DDBJ whole genome shotgun (WGS) entry which is preliminary data.</text>
</comment>
<dbReference type="Proteomes" id="UP001447188">
    <property type="component" value="Unassembled WGS sequence"/>
</dbReference>
<gene>
    <name evidence="1" type="ORF">Q9L58_007677</name>
</gene>
<name>A0ABR3GBY3_9PEZI</name>
<keyword evidence="2" id="KW-1185">Reference proteome</keyword>